<evidence type="ECO:0000256" key="1">
    <source>
        <dbReference type="SAM" id="Phobius"/>
    </source>
</evidence>
<proteinExistence type="predicted"/>
<keyword evidence="1" id="KW-0812">Transmembrane</keyword>
<reference evidence="3" key="1">
    <citation type="journal article" date="2019" name="Int. J. Syst. Evol. Microbiol.">
        <title>The Global Catalogue of Microorganisms (GCM) 10K type strain sequencing project: providing services to taxonomists for standard genome sequencing and annotation.</title>
        <authorList>
            <consortium name="The Broad Institute Genomics Platform"/>
            <consortium name="The Broad Institute Genome Sequencing Center for Infectious Disease"/>
            <person name="Wu L."/>
            <person name="Ma J."/>
        </authorList>
    </citation>
    <scope>NUCLEOTIDE SEQUENCE [LARGE SCALE GENOMIC DNA]</scope>
    <source>
        <strain evidence="3">KCTC 52277</strain>
    </source>
</reference>
<keyword evidence="3" id="KW-1185">Reference proteome</keyword>
<evidence type="ECO:0000313" key="2">
    <source>
        <dbReference type="EMBL" id="MFC3139062.1"/>
    </source>
</evidence>
<accession>A0ABV7GIZ7</accession>
<keyword evidence="1" id="KW-1133">Transmembrane helix</keyword>
<feature type="transmembrane region" description="Helical" evidence="1">
    <location>
        <begin position="35"/>
        <end position="53"/>
    </location>
</feature>
<protein>
    <submittedName>
        <fullName evidence="2">Core component of ECF transporter</fullName>
    </submittedName>
</protein>
<feature type="transmembrane region" description="Helical" evidence="1">
    <location>
        <begin position="83"/>
        <end position="103"/>
    </location>
</feature>
<name>A0ABV7GIZ7_9GAMM</name>
<keyword evidence="1" id="KW-0472">Membrane</keyword>
<organism evidence="2 3">
    <name type="scientific">Shewanella submarina</name>
    <dbReference type="NCBI Taxonomy" id="2016376"/>
    <lineage>
        <taxon>Bacteria</taxon>
        <taxon>Pseudomonadati</taxon>
        <taxon>Pseudomonadota</taxon>
        <taxon>Gammaproteobacteria</taxon>
        <taxon>Alteromonadales</taxon>
        <taxon>Shewanellaceae</taxon>
        <taxon>Shewanella</taxon>
    </lineage>
</organism>
<feature type="transmembrane region" description="Helical" evidence="1">
    <location>
        <begin position="110"/>
        <end position="127"/>
    </location>
</feature>
<feature type="transmembrane region" description="Helical" evidence="1">
    <location>
        <begin position="139"/>
        <end position="165"/>
    </location>
</feature>
<sequence length="180" mass="19177">MTKRFEFSLQDALFIGLCATLLVALKGMLRLKLGISGHTMLLMSFMYLTCYGVVGRLGSITLCGTLAGLVAMALGVGKGGPMILLKFALPALAMDVALLLVMAWPLKWRFCVLVVSAAIAWAGKVWLTNMLAGMAIEVTLIKFAISVAQGTGFGLLGAALAFALAKRLQAHDLLKMNIKE</sequence>
<dbReference type="Proteomes" id="UP001595621">
    <property type="component" value="Unassembled WGS sequence"/>
</dbReference>
<feature type="transmembrane region" description="Helical" evidence="1">
    <location>
        <begin position="60"/>
        <end position="77"/>
    </location>
</feature>
<dbReference type="RefSeq" id="WP_248936841.1">
    <property type="nucleotide sequence ID" value="NZ_JAKILF010000006.1"/>
</dbReference>
<dbReference type="EMBL" id="JBHRTD010000015">
    <property type="protein sequence ID" value="MFC3139062.1"/>
    <property type="molecule type" value="Genomic_DNA"/>
</dbReference>
<feature type="transmembrane region" description="Helical" evidence="1">
    <location>
        <begin position="12"/>
        <end position="29"/>
    </location>
</feature>
<evidence type="ECO:0000313" key="3">
    <source>
        <dbReference type="Proteomes" id="UP001595621"/>
    </source>
</evidence>
<gene>
    <name evidence="2" type="ORF">ACFOE0_12825</name>
</gene>
<comment type="caution">
    <text evidence="2">The sequence shown here is derived from an EMBL/GenBank/DDBJ whole genome shotgun (WGS) entry which is preliminary data.</text>
</comment>